<organism evidence="2 3">
    <name type="scientific">Oryza sativa subsp. indica</name>
    <name type="common">Rice</name>
    <dbReference type="NCBI Taxonomy" id="39946"/>
    <lineage>
        <taxon>Eukaryota</taxon>
        <taxon>Viridiplantae</taxon>
        <taxon>Streptophyta</taxon>
        <taxon>Embryophyta</taxon>
        <taxon>Tracheophyta</taxon>
        <taxon>Spermatophyta</taxon>
        <taxon>Magnoliopsida</taxon>
        <taxon>Liliopsida</taxon>
        <taxon>Poales</taxon>
        <taxon>Poaceae</taxon>
        <taxon>BOP clade</taxon>
        <taxon>Oryzoideae</taxon>
        <taxon>Oryzeae</taxon>
        <taxon>Oryzinae</taxon>
        <taxon>Oryza</taxon>
        <taxon>Oryza sativa</taxon>
    </lineage>
</organism>
<sequence length="95" mass="10470">MPPPPPPPGPPGARRPRATANEDWICPECEMRGARTNRWKLGPVPLDINVPPPSTPDAEDPVAVATRDVTRQLSQLSFPQLLLLTADLIRWSKKC</sequence>
<evidence type="ECO:0000313" key="3">
    <source>
        <dbReference type="Proteomes" id="UP000007015"/>
    </source>
</evidence>
<proteinExistence type="predicted"/>
<protein>
    <submittedName>
        <fullName evidence="2">Uncharacterized protein</fullName>
    </submittedName>
</protein>
<dbReference type="OMA" id="IRWFKSC"/>
<feature type="region of interest" description="Disordered" evidence="1">
    <location>
        <begin position="1"/>
        <end position="20"/>
    </location>
</feature>
<dbReference type="Gramene" id="BGIOSGA007716-TA">
    <property type="protein sequence ID" value="BGIOSGA007716-PA"/>
    <property type="gene ID" value="BGIOSGA007716"/>
</dbReference>
<name>B8AJA1_ORYSI</name>
<dbReference type="HOGENOM" id="CLU_170057_0_0_1"/>
<feature type="compositionally biased region" description="Pro residues" evidence="1">
    <location>
        <begin position="1"/>
        <end position="13"/>
    </location>
</feature>
<dbReference type="AlphaFoldDB" id="B8AJA1"/>
<accession>B8AJA1</accession>
<gene>
    <name evidence="2" type="ORF">OsI_06198</name>
</gene>
<reference evidence="2 3" key="1">
    <citation type="journal article" date="2005" name="PLoS Biol.">
        <title>The genomes of Oryza sativa: a history of duplications.</title>
        <authorList>
            <person name="Yu J."/>
            <person name="Wang J."/>
            <person name="Lin W."/>
            <person name="Li S."/>
            <person name="Li H."/>
            <person name="Zhou J."/>
            <person name="Ni P."/>
            <person name="Dong W."/>
            <person name="Hu S."/>
            <person name="Zeng C."/>
            <person name="Zhang J."/>
            <person name="Zhang Y."/>
            <person name="Li R."/>
            <person name="Xu Z."/>
            <person name="Li S."/>
            <person name="Li X."/>
            <person name="Zheng H."/>
            <person name="Cong L."/>
            <person name="Lin L."/>
            <person name="Yin J."/>
            <person name="Geng J."/>
            <person name="Li G."/>
            <person name="Shi J."/>
            <person name="Liu J."/>
            <person name="Lv H."/>
            <person name="Li J."/>
            <person name="Wang J."/>
            <person name="Deng Y."/>
            <person name="Ran L."/>
            <person name="Shi X."/>
            <person name="Wang X."/>
            <person name="Wu Q."/>
            <person name="Li C."/>
            <person name="Ren X."/>
            <person name="Wang J."/>
            <person name="Wang X."/>
            <person name="Li D."/>
            <person name="Liu D."/>
            <person name="Zhang X."/>
            <person name="Ji Z."/>
            <person name="Zhao W."/>
            <person name="Sun Y."/>
            <person name="Zhang Z."/>
            <person name="Bao J."/>
            <person name="Han Y."/>
            <person name="Dong L."/>
            <person name="Ji J."/>
            <person name="Chen P."/>
            <person name="Wu S."/>
            <person name="Liu J."/>
            <person name="Xiao Y."/>
            <person name="Bu D."/>
            <person name="Tan J."/>
            <person name="Yang L."/>
            <person name="Ye C."/>
            <person name="Zhang J."/>
            <person name="Xu J."/>
            <person name="Zhou Y."/>
            <person name="Yu Y."/>
            <person name="Zhang B."/>
            <person name="Zhuang S."/>
            <person name="Wei H."/>
            <person name="Liu B."/>
            <person name="Lei M."/>
            <person name="Yu H."/>
            <person name="Li Y."/>
            <person name="Xu H."/>
            <person name="Wei S."/>
            <person name="He X."/>
            <person name="Fang L."/>
            <person name="Zhang Z."/>
            <person name="Zhang Y."/>
            <person name="Huang X."/>
            <person name="Su Z."/>
            <person name="Tong W."/>
            <person name="Li J."/>
            <person name="Tong Z."/>
            <person name="Li S."/>
            <person name="Ye J."/>
            <person name="Wang L."/>
            <person name="Fang L."/>
            <person name="Lei T."/>
            <person name="Chen C."/>
            <person name="Chen H."/>
            <person name="Xu Z."/>
            <person name="Li H."/>
            <person name="Huang H."/>
            <person name="Zhang F."/>
            <person name="Xu H."/>
            <person name="Li N."/>
            <person name="Zhao C."/>
            <person name="Li S."/>
            <person name="Dong L."/>
            <person name="Huang Y."/>
            <person name="Li L."/>
            <person name="Xi Y."/>
            <person name="Qi Q."/>
            <person name="Li W."/>
            <person name="Zhang B."/>
            <person name="Hu W."/>
            <person name="Zhang Y."/>
            <person name="Tian X."/>
            <person name="Jiao Y."/>
            <person name="Liang X."/>
            <person name="Jin J."/>
            <person name="Gao L."/>
            <person name="Zheng W."/>
            <person name="Hao B."/>
            <person name="Liu S."/>
            <person name="Wang W."/>
            <person name="Yuan L."/>
            <person name="Cao M."/>
            <person name="McDermott J."/>
            <person name="Samudrala R."/>
            <person name="Wang J."/>
            <person name="Wong G.K."/>
            <person name="Yang H."/>
        </authorList>
    </citation>
    <scope>NUCLEOTIDE SEQUENCE [LARGE SCALE GENOMIC DNA]</scope>
    <source>
        <strain evidence="3">cv. 93-11</strain>
    </source>
</reference>
<evidence type="ECO:0000313" key="2">
    <source>
        <dbReference type="EMBL" id="EEC72662.1"/>
    </source>
</evidence>
<dbReference type="EMBL" id="CM000127">
    <property type="protein sequence ID" value="EEC72662.1"/>
    <property type="molecule type" value="Genomic_DNA"/>
</dbReference>
<evidence type="ECO:0000256" key="1">
    <source>
        <dbReference type="SAM" id="MobiDB-lite"/>
    </source>
</evidence>
<keyword evidence="3" id="KW-1185">Reference proteome</keyword>
<dbReference type="Proteomes" id="UP000007015">
    <property type="component" value="Chromosome 2"/>
</dbReference>
<dbReference type="STRING" id="39946.B8AJA1"/>